<reference evidence="1" key="1">
    <citation type="submission" date="2020-06" db="EMBL/GenBank/DDBJ databases">
        <authorList>
            <person name="Li T."/>
            <person name="Hu X."/>
            <person name="Zhang T."/>
            <person name="Song X."/>
            <person name="Zhang H."/>
            <person name="Dai N."/>
            <person name="Sheng W."/>
            <person name="Hou X."/>
            <person name="Wei L."/>
        </authorList>
    </citation>
    <scope>NUCLEOTIDE SEQUENCE</scope>
    <source>
        <strain evidence="1">G02</strain>
        <tissue evidence="1">Leaf</tissue>
    </source>
</reference>
<comment type="caution">
    <text evidence="1">The sequence shown here is derived from an EMBL/GenBank/DDBJ whole genome shotgun (WGS) entry which is preliminary data.</text>
</comment>
<dbReference type="EMBL" id="JACGWJ010000001">
    <property type="protein sequence ID" value="KAL0440970.1"/>
    <property type="molecule type" value="Genomic_DNA"/>
</dbReference>
<protein>
    <submittedName>
        <fullName evidence="1">Uncharacterized protein</fullName>
    </submittedName>
</protein>
<name>A0AAW2WL17_SESRA</name>
<sequence length="121" mass="14708">MQHKRKFGKALLSFKQQGLIDNNSFYDKFEEEIKHLKKVWQEIKLLNISKESKLSLENVKRLIQWNFCKNSLAWWERNKIEATLKVKDECKYEYVRYKPTQMNMKDNQGAWSQNSFNEKNN</sequence>
<proteinExistence type="predicted"/>
<gene>
    <name evidence="1" type="ORF">Sradi_0035900</name>
</gene>
<organism evidence="1">
    <name type="scientific">Sesamum radiatum</name>
    <name type="common">Black benniseed</name>
    <dbReference type="NCBI Taxonomy" id="300843"/>
    <lineage>
        <taxon>Eukaryota</taxon>
        <taxon>Viridiplantae</taxon>
        <taxon>Streptophyta</taxon>
        <taxon>Embryophyta</taxon>
        <taxon>Tracheophyta</taxon>
        <taxon>Spermatophyta</taxon>
        <taxon>Magnoliopsida</taxon>
        <taxon>eudicotyledons</taxon>
        <taxon>Gunneridae</taxon>
        <taxon>Pentapetalae</taxon>
        <taxon>asterids</taxon>
        <taxon>lamiids</taxon>
        <taxon>Lamiales</taxon>
        <taxon>Pedaliaceae</taxon>
        <taxon>Sesamum</taxon>
    </lineage>
</organism>
<accession>A0AAW2WL17</accession>
<reference evidence="1" key="2">
    <citation type="journal article" date="2024" name="Plant">
        <title>Genomic evolution and insights into agronomic trait innovations of Sesamum species.</title>
        <authorList>
            <person name="Miao H."/>
            <person name="Wang L."/>
            <person name="Qu L."/>
            <person name="Liu H."/>
            <person name="Sun Y."/>
            <person name="Le M."/>
            <person name="Wang Q."/>
            <person name="Wei S."/>
            <person name="Zheng Y."/>
            <person name="Lin W."/>
            <person name="Duan Y."/>
            <person name="Cao H."/>
            <person name="Xiong S."/>
            <person name="Wang X."/>
            <person name="Wei L."/>
            <person name="Li C."/>
            <person name="Ma Q."/>
            <person name="Ju M."/>
            <person name="Zhao R."/>
            <person name="Li G."/>
            <person name="Mu C."/>
            <person name="Tian Q."/>
            <person name="Mei H."/>
            <person name="Zhang T."/>
            <person name="Gao T."/>
            <person name="Zhang H."/>
        </authorList>
    </citation>
    <scope>NUCLEOTIDE SEQUENCE</scope>
    <source>
        <strain evidence="1">G02</strain>
    </source>
</reference>
<dbReference type="AlphaFoldDB" id="A0AAW2WL17"/>
<evidence type="ECO:0000313" key="1">
    <source>
        <dbReference type="EMBL" id="KAL0440970.1"/>
    </source>
</evidence>